<organism evidence="1 2">
    <name type="scientific">Mya arenaria</name>
    <name type="common">Soft-shell clam</name>
    <dbReference type="NCBI Taxonomy" id="6604"/>
    <lineage>
        <taxon>Eukaryota</taxon>
        <taxon>Metazoa</taxon>
        <taxon>Spiralia</taxon>
        <taxon>Lophotrochozoa</taxon>
        <taxon>Mollusca</taxon>
        <taxon>Bivalvia</taxon>
        <taxon>Autobranchia</taxon>
        <taxon>Heteroconchia</taxon>
        <taxon>Euheterodonta</taxon>
        <taxon>Imparidentia</taxon>
        <taxon>Neoheterodontei</taxon>
        <taxon>Myida</taxon>
        <taxon>Myoidea</taxon>
        <taxon>Myidae</taxon>
        <taxon>Mya</taxon>
    </lineage>
</organism>
<accession>A0ABY7EMK1</accession>
<keyword evidence="2" id="KW-1185">Reference proteome</keyword>
<evidence type="ECO:0000313" key="1">
    <source>
        <dbReference type="EMBL" id="WAR11218.1"/>
    </source>
</evidence>
<protein>
    <submittedName>
        <fullName evidence="1">Uncharacterized protein</fullName>
    </submittedName>
</protein>
<proteinExistence type="predicted"/>
<dbReference type="Proteomes" id="UP001164746">
    <property type="component" value="Chromosome 7"/>
</dbReference>
<evidence type="ECO:0000313" key="2">
    <source>
        <dbReference type="Proteomes" id="UP001164746"/>
    </source>
</evidence>
<sequence length="187" mass="21722">MLKLLIYAYAILCRYFFPCVRNKAKTFKVYSYVRRRIDEAIKLCKDDTRSPMLCSPNICIIFPDNRPGTSTNYCEAFNDTQDETFEKILDEDQSVIVSVGANEEYFATLRQQAEVKLMPPIICKVTCENPTNMCTAGKHIYRKSWGFECFEKDLSKENVVACIDDVLEYYAFEMLDRATKHLPESDH</sequence>
<dbReference type="EMBL" id="CP111018">
    <property type="protein sequence ID" value="WAR11218.1"/>
    <property type="molecule type" value="Genomic_DNA"/>
</dbReference>
<reference evidence="1" key="1">
    <citation type="submission" date="2022-11" db="EMBL/GenBank/DDBJ databases">
        <title>Centuries of genome instability and evolution in soft-shell clam transmissible cancer (bioRxiv).</title>
        <authorList>
            <person name="Hart S.F.M."/>
            <person name="Yonemitsu M.A."/>
            <person name="Giersch R.M."/>
            <person name="Beal B.F."/>
            <person name="Arriagada G."/>
            <person name="Davis B.W."/>
            <person name="Ostrander E.A."/>
            <person name="Goff S.P."/>
            <person name="Metzger M.J."/>
        </authorList>
    </citation>
    <scope>NUCLEOTIDE SEQUENCE</scope>
    <source>
        <strain evidence="1">MELC-2E11</strain>
        <tissue evidence="1">Siphon/mantle</tissue>
    </source>
</reference>
<gene>
    <name evidence="1" type="ORF">MAR_036294</name>
</gene>
<name>A0ABY7EMK1_MYAAR</name>